<organism evidence="10 11">
    <name type="scientific">Xiphophorus maculatus</name>
    <name type="common">Southern platyfish</name>
    <name type="synonym">Platypoecilus maculatus</name>
    <dbReference type="NCBI Taxonomy" id="8083"/>
    <lineage>
        <taxon>Eukaryota</taxon>
        <taxon>Metazoa</taxon>
        <taxon>Chordata</taxon>
        <taxon>Craniata</taxon>
        <taxon>Vertebrata</taxon>
        <taxon>Euteleostomi</taxon>
        <taxon>Actinopterygii</taxon>
        <taxon>Neopterygii</taxon>
        <taxon>Teleostei</taxon>
        <taxon>Neoteleostei</taxon>
        <taxon>Acanthomorphata</taxon>
        <taxon>Ovalentaria</taxon>
        <taxon>Atherinomorphae</taxon>
        <taxon>Cyprinodontiformes</taxon>
        <taxon>Poeciliidae</taxon>
        <taxon>Poeciliinae</taxon>
        <taxon>Xiphophorus</taxon>
    </lineage>
</organism>
<evidence type="ECO:0000256" key="8">
    <source>
        <dbReference type="PROSITE-ProRule" id="PRU00125"/>
    </source>
</evidence>
<feature type="domain" description="LIM zinc-binding" evidence="9">
    <location>
        <begin position="145"/>
        <end position="206"/>
    </location>
</feature>
<dbReference type="OMA" id="WHKECFF"/>
<feature type="domain" description="LIM zinc-binding" evidence="9">
    <location>
        <begin position="84"/>
        <end position="144"/>
    </location>
</feature>
<accession>M3ZMT6</accession>
<dbReference type="eggNOG" id="KOG1704">
    <property type="taxonomic scope" value="Eukaryota"/>
</dbReference>
<comment type="subcellular location">
    <subcellularLocation>
        <location evidence="1">Nucleus</location>
    </subcellularLocation>
</comment>
<dbReference type="GO" id="GO:0008270">
    <property type="term" value="F:zinc ion binding"/>
    <property type="evidence" value="ECO:0007669"/>
    <property type="project" value="UniProtKB-KW"/>
</dbReference>
<dbReference type="GO" id="GO:0030036">
    <property type="term" value="P:actin cytoskeleton organization"/>
    <property type="evidence" value="ECO:0007669"/>
    <property type="project" value="TreeGrafter"/>
</dbReference>
<dbReference type="AlphaFoldDB" id="M3ZMT6"/>
<evidence type="ECO:0000256" key="3">
    <source>
        <dbReference type="ARBA" id="ARBA00022737"/>
    </source>
</evidence>
<dbReference type="GO" id="GO:0030018">
    <property type="term" value="C:Z disc"/>
    <property type="evidence" value="ECO:0007669"/>
    <property type="project" value="TreeGrafter"/>
</dbReference>
<keyword evidence="6 8" id="KW-0440">LIM domain</keyword>
<keyword evidence="4" id="KW-0863">Zinc-finger</keyword>
<evidence type="ECO:0000313" key="10">
    <source>
        <dbReference type="Ensembl" id="ENSXMAP00000003529.2"/>
    </source>
</evidence>
<dbReference type="SMART" id="SM00132">
    <property type="entry name" value="LIM"/>
    <property type="match status" value="4"/>
</dbReference>
<dbReference type="CDD" id="cd09434">
    <property type="entry name" value="LIM4_FHL3"/>
    <property type="match status" value="1"/>
</dbReference>
<dbReference type="PANTHER" id="PTHR24205">
    <property type="entry name" value="FOUR AND A HALF LIM DOMAINS PROTEIN"/>
    <property type="match status" value="1"/>
</dbReference>
<reference evidence="10" key="3">
    <citation type="submission" date="2025-08" db="UniProtKB">
        <authorList>
            <consortium name="Ensembl"/>
        </authorList>
    </citation>
    <scope>IDENTIFICATION</scope>
    <source>
        <strain evidence="10">JP 163 A</strain>
    </source>
</reference>
<evidence type="ECO:0000256" key="6">
    <source>
        <dbReference type="ARBA" id="ARBA00023038"/>
    </source>
</evidence>
<keyword evidence="3" id="KW-0677">Repeat</keyword>
<evidence type="ECO:0000259" key="9">
    <source>
        <dbReference type="PROSITE" id="PS50023"/>
    </source>
</evidence>
<dbReference type="HOGENOM" id="CLU_001357_2_0_1"/>
<dbReference type="GO" id="GO:0003712">
    <property type="term" value="F:transcription coregulator activity"/>
    <property type="evidence" value="ECO:0007669"/>
    <property type="project" value="TreeGrafter"/>
</dbReference>
<dbReference type="FunFam" id="2.10.110.10:FF:000013">
    <property type="entry name" value="Four and a half LIM domains 1"/>
    <property type="match status" value="1"/>
</dbReference>
<proteinExistence type="predicted"/>
<keyword evidence="7" id="KW-0539">Nucleus</keyword>
<dbReference type="OrthoDB" id="274660at2759"/>
<dbReference type="GeneID" id="102238354"/>
<keyword evidence="11" id="KW-1185">Reference proteome</keyword>
<evidence type="ECO:0000256" key="5">
    <source>
        <dbReference type="ARBA" id="ARBA00022833"/>
    </source>
</evidence>
<keyword evidence="2 8" id="KW-0479">Metal-binding</keyword>
<dbReference type="SUPFAM" id="SSF57716">
    <property type="entry name" value="Glucocorticoid receptor-like (DNA-binding domain)"/>
    <property type="match status" value="5"/>
</dbReference>
<reference evidence="11" key="1">
    <citation type="submission" date="2012-01" db="EMBL/GenBank/DDBJ databases">
        <authorList>
            <person name="Walter R."/>
            <person name="Schartl M."/>
            <person name="Warren W."/>
        </authorList>
    </citation>
    <scope>NUCLEOTIDE SEQUENCE [LARGE SCALE GENOMIC DNA]</scope>
    <source>
        <strain evidence="11">JP 163 A</strain>
    </source>
</reference>
<feature type="domain" description="LIM zinc-binding" evidence="9">
    <location>
        <begin position="265"/>
        <end position="325"/>
    </location>
</feature>
<dbReference type="GO" id="GO:0005634">
    <property type="term" value="C:nucleus"/>
    <property type="evidence" value="ECO:0007669"/>
    <property type="project" value="UniProtKB-SubCell"/>
</dbReference>
<sequence length="325" mass="36166">MRPGGSAGFSRTGLTRFDSKELKHLESKEEVPKLWRGGPLWDLVGTMSEPPSCRSCSESLSGQTFIRVAEEPLCVRCYQRRHANTCQECKQLIGYDEKELVHQDRFFHENCFRCCSCNRSLAAESFTQQGGALLCSSCYCSSFSSRCAACSQSVQPGSRMLEYDGAAWHEDCFLCSGCRKPIGAEAFVPDAGRFYCQACYEQQVAPRCSHCRKALTKGGLTYRGEVWHRDCFLCCGCGSPLAGQTFTSQGERPFCVRCFSNLYAKKCAACNAPITGFGDGKYVSFEERQWHQPCFKCSRCSVSLVGSGFFPDRDQILCADCNSDD</sequence>
<dbReference type="GO" id="GO:0001725">
    <property type="term" value="C:stress fiber"/>
    <property type="evidence" value="ECO:0007669"/>
    <property type="project" value="TreeGrafter"/>
</dbReference>
<protein>
    <submittedName>
        <fullName evidence="10">Four and a half LIM domains 3b</fullName>
    </submittedName>
</protein>
<dbReference type="Pfam" id="PF00412">
    <property type="entry name" value="LIM"/>
    <property type="match status" value="4"/>
</dbReference>
<dbReference type="RefSeq" id="XP_023200312.1">
    <property type="nucleotide sequence ID" value="XM_023344544.1"/>
</dbReference>
<dbReference type="Proteomes" id="UP000002852">
    <property type="component" value="Unassembled WGS sequence"/>
</dbReference>
<evidence type="ECO:0000256" key="2">
    <source>
        <dbReference type="ARBA" id="ARBA00022723"/>
    </source>
</evidence>
<dbReference type="GeneTree" id="ENSGT00950000183028"/>
<keyword evidence="5 8" id="KW-0862">Zinc</keyword>
<dbReference type="InterPro" id="IPR001781">
    <property type="entry name" value="Znf_LIM"/>
</dbReference>
<dbReference type="KEGG" id="xma:102238354"/>
<dbReference type="FunFam" id="2.10.110.10:FF:000030">
    <property type="entry name" value="Four and a half LIM domains protein 2"/>
    <property type="match status" value="1"/>
</dbReference>
<dbReference type="PANTHER" id="PTHR24205:SF5">
    <property type="entry name" value="FOUR AND A HALF LIM DOMAINS PROTEIN 3"/>
    <property type="match status" value="1"/>
</dbReference>
<evidence type="ECO:0000256" key="4">
    <source>
        <dbReference type="ARBA" id="ARBA00022771"/>
    </source>
</evidence>
<name>M3ZMT6_XIPMA</name>
<reference evidence="11" key="2">
    <citation type="journal article" date="2013" name="Nat. Genet.">
        <title>The genome of the platyfish, Xiphophorus maculatus, provides insights into evolutionary adaptation and several complex traits.</title>
        <authorList>
            <person name="Schartl M."/>
            <person name="Walter R.B."/>
            <person name="Shen Y."/>
            <person name="Garcia T."/>
            <person name="Catchen J."/>
            <person name="Amores A."/>
            <person name="Braasch I."/>
            <person name="Chalopin D."/>
            <person name="Volff J.N."/>
            <person name="Lesch K.P."/>
            <person name="Bisazza A."/>
            <person name="Minx P."/>
            <person name="Hillier L."/>
            <person name="Wilson R.K."/>
            <person name="Fuerstenberg S."/>
            <person name="Boore J."/>
            <person name="Searle S."/>
            <person name="Postlethwait J.H."/>
            <person name="Warren W.C."/>
        </authorList>
    </citation>
    <scope>NUCLEOTIDE SEQUENCE [LARGE SCALE GENOMIC DNA]</scope>
    <source>
        <strain evidence="11">JP 163 A</strain>
    </source>
</reference>
<evidence type="ECO:0000256" key="7">
    <source>
        <dbReference type="ARBA" id="ARBA00023242"/>
    </source>
</evidence>
<reference evidence="10" key="4">
    <citation type="submission" date="2025-09" db="UniProtKB">
        <authorList>
            <consortium name="Ensembl"/>
        </authorList>
    </citation>
    <scope>IDENTIFICATION</scope>
    <source>
        <strain evidence="10">JP 163 A</strain>
    </source>
</reference>
<dbReference type="FunFam" id="2.10.110.10:FF:000048">
    <property type="entry name" value="Four and a half LIM domains protein 2"/>
    <property type="match status" value="1"/>
</dbReference>
<evidence type="ECO:0000313" key="11">
    <source>
        <dbReference type="Proteomes" id="UP000002852"/>
    </source>
</evidence>
<dbReference type="InParanoid" id="M3ZMT6"/>
<dbReference type="PROSITE" id="PS50023">
    <property type="entry name" value="LIM_DOMAIN_2"/>
    <property type="match status" value="3"/>
</dbReference>
<dbReference type="Gene3D" id="2.10.110.10">
    <property type="entry name" value="Cysteine Rich Protein"/>
    <property type="match status" value="4"/>
</dbReference>
<dbReference type="Ensembl" id="ENSXMAT00000003534.2">
    <property type="protein sequence ID" value="ENSXMAP00000003529.2"/>
    <property type="gene ID" value="ENSXMAG00000003516.2"/>
</dbReference>
<evidence type="ECO:0000256" key="1">
    <source>
        <dbReference type="ARBA" id="ARBA00004123"/>
    </source>
</evidence>
<dbReference type="PROSITE" id="PS00478">
    <property type="entry name" value="LIM_DOMAIN_1"/>
    <property type="match status" value="3"/>
</dbReference>
<dbReference type="GO" id="GO:0003779">
    <property type="term" value="F:actin binding"/>
    <property type="evidence" value="ECO:0007669"/>
    <property type="project" value="TreeGrafter"/>
</dbReference>